<dbReference type="Gene3D" id="2.60.40.2810">
    <property type="match status" value="1"/>
</dbReference>
<dbReference type="PANTHER" id="PTHR37494:SF1">
    <property type="entry name" value="STAPHYLOCOCCUS AUREUS SURFACE PROTEIN A"/>
    <property type="match status" value="1"/>
</dbReference>
<dbReference type="InterPro" id="IPR015919">
    <property type="entry name" value="Cadherin-like_sf"/>
</dbReference>
<dbReference type="Gene3D" id="2.40.128.130">
    <property type="entry name" value="Autotransporter beta-domain"/>
    <property type="match status" value="1"/>
</dbReference>
<reference evidence="4 5" key="1">
    <citation type="submission" date="2015-10" db="EMBL/GenBank/DDBJ databases">
        <title>Genome sequencing and analysis of members of genus Stenotrophomonas.</title>
        <authorList>
            <person name="Patil P.P."/>
            <person name="Midha S."/>
            <person name="Patil P.B."/>
        </authorList>
    </citation>
    <scope>NUCLEOTIDE SEQUENCE [LARGE SCALE GENOMIC DNA]</scope>
    <source>
        <strain evidence="4 5">JCM 16536</strain>
    </source>
</reference>
<protein>
    <recommendedName>
        <fullName evidence="6">Autotransporter domain-containing protein</fullName>
    </recommendedName>
</protein>
<dbReference type="STRING" id="676599.ARC20_08725"/>
<dbReference type="Proteomes" id="UP000051802">
    <property type="component" value="Unassembled WGS sequence"/>
</dbReference>
<sequence>MGAVALLALAGIVGNAAASTGCQLLNGASGTLAPGGTVFFNPSQAMNLNIGDQVTLSVSGTSNADLVYLMLGAETLNLFTNGVPQQKSITLQTGVIGGPSTLYLWSGNTNATGTTQYQVTCVSQAPSVTAASPVVGLAGDTVQIDGAAFLGMTAVRFGTTAASYTLSSDTRLTAVVPAGSGTVPLTVTTDAGTVSAGSFTYATVPGAPSIGTVTAGDAQAVVAFAPPASDGGASITTYTVTASPGGATASGPAGPLTVTGLSNGTAYTFSVTATNLAGTGLASAASASVTPQQAQSISFSPPASVPFGQAVSLTASATSGLGVQFSTTTPAVCGVTGAGVLTPLTLGTCVVHADQGGDAAHTPAAQVSRSISIVSANGALALTTTGLPSATEAEAYDQQVSASGGDAPYVFAITTGTLPEGVVMSAAGRLSGTPTRTGNFPITVRVTDAAGQTATQALVLQVAAPAQPPPQARDDAASTLSNQPVTLAVTGNDEGVFTSIAISSAPAHGSATVSGLGVIYTPATDYAGEDALQYVVTGPGGSSAPATVRISVQARPVAAVLSTTAVAGGTVTVDLTAQASGGPFTAATLLSVSPANAGTATLSGNAQDGYRLAFVAATASGGLVQIAYTLTNAYATSAPGTLSISITPRSDPSKDAEVLGLLNAQAESARRLASGQMGNFQRRLEALRAGRASGFSNGITLASASAQHAGNGSDEDLWNRRYLVQPDDAPAAVTVPEAANHRLPGDLAIWTGGAINFGDQRPNGRDSAIDFTTTGVSIGVDRAFGERVTLGVGAGYGHDDSGIGQHDSRSQTDAYNVAVYASYQPGDRFYVEGLAGYQWLRFDTRRYVTDTAALVDGRRDGTQIFASVSAGYPYRSDSLLLTPYGRLDVARASLDAYSESGDASHALDYRGQTVDTSTASLGLLAQWTLRRGAGLWQPMLRAEFGRDLQGDSQATMRYLDTLDGPFYQATLEGRSRSHGTLGAGLSWQAAGWLLRAEYQNYLDSTSGDNQSVQLGVEKRFGSP</sequence>
<feature type="chain" id="PRO_5006391254" description="Autotransporter domain-containing protein" evidence="1">
    <location>
        <begin position="19"/>
        <end position="1023"/>
    </location>
</feature>
<evidence type="ECO:0000313" key="5">
    <source>
        <dbReference type="Proteomes" id="UP000051802"/>
    </source>
</evidence>
<dbReference type="InterPro" id="IPR002909">
    <property type="entry name" value="IPT_dom"/>
</dbReference>
<dbReference type="CDD" id="cd00063">
    <property type="entry name" value="FN3"/>
    <property type="match status" value="1"/>
</dbReference>
<dbReference type="InterPro" id="IPR036709">
    <property type="entry name" value="Autotransporte_beta_dom_sf"/>
</dbReference>
<organism evidence="4 5">
    <name type="scientific">Stenotrophomonas panacihumi</name>
    <dbReference type="NCBI Taxonomy" id="676599"/>
    <lineage>
        <taxon>Bacteria</taxon>
        <taxon>Pseudomonadati</taxon>
        <taxon>Pseudomonadota</taxon>
        <taxon>Gammaproteobacteria</taxon>
        <taxon>Lysobacterales</taxon>
        <taxon>Lysobacteraceae</taxon>
        <taxon>Stenotrophomonas</taxon>
    </lineage>
</organism>
<dbReference type="Pfam" id="PF01833">
    <property type="entry name" value="TIG"/>
    <property type="match status" value="1"/>
</dbReference>
<dbReference type="SUPFAM" id="SSF49313">
    <property type="entry name" value="Cadherin-like"/>
    <property type="match status" value="1"/>
</dbReference>
<dbReference type="GO" id="GO:0005509">
    <property type="term" value="F:calcium ion binding"/>
    <property type="evidence" value="ECO:0007669"/>
    <property type="project" value="InterPro"/>
</dbReference>
<dbReference type="Gene3D" id="2.60.40.10">
    <property type="entry name" value="Immunoglobulins"/>
    <property type="match status" value="3"/>
</dbReference>
<keyword evidence="5" id="KW-1185">Reference proteome</keyword>
<comment type="caution">
    <text evidence="4">The sequence shown here is derived from an EMBL/GenBank/DDBJ whole genome shotgun (WGS) entry which is preliminary data.</text>
</comment>
<dbReference type="GO" id="GO:0019867">
    <property type="term" value="C:outer membrane"/>
    <property type="evidence" value="ECO:0007669"/>
    <property type="project" value="InterPro"/>
</dbReference>
<dbReference type="InterPro" id="IPR006315">
    <property type="entry name" value="OM_autotransptr_brl_dom"/>
</dbReference>
<dbReference type="Pfam" id="PF05345">
    <property type="entry name" value="He_PIG"/>
    <property type="match status" value="1"/>
</dbReference>
<feature type="signal peptide" evidence="1">
    <location>
        <begin position="1"/>
        <end position="18"/>
    </location>
</feature>
<dbReference type="AlphaFoldDB" id="A0A0R0ASR6"/>
<gene>
    <name evidence="4" type="ORF">ARC20_08725</name>
</gene>
<dbReference type="SUPFAM" id="SSF49265">
    <property type="entry name" value="Fibronectin type III"/>
    <property type="match status" value="1"/>
</dbReference>
<evidence type="ECO:0008006" key="6">
    <source>
        <dbReference type="Google" id="ProtNLM"/>
    </source>
</evidence>
<feature type="domain" description="Fibronectin type-III" evidence="2">
    <location>
        <begin position="204"/>
        <end position="294"/>
    </location>
</feature>
<dbReference type="SMART" id="SM00869">
    <property type="entry name" value="Autotransporter"/>
    <property type="match status" value="1"/>
</dbReference>
<dbReference type="InterPro" id="IPR014756">
    <property type="entry name" value="Ig_E-set"/>
</dbReference>
<evidence type="ECO:0000313" key="4">
    <source>
        <dbReference type="EMBL" id="KRG44209.1"/>
    </source>
</evidence>
<dbReference type="Pfam" id="PF00041">
    <property type="entry name" value="fn3"/>
    <property type="match status" value="1"/>
</dbReference>
<dbReference type="InterPro" id="IPR005546">
    <property type="entry name" value="Autotransporte_beta"/>
</dbReference>
<dbReference type="InterPro" id="IPR013783">
    <property type="entry name" value="Ig-like_fold"/>
</dbReference>
<dbReference type="SUPFAM" id="SSF103515">
    <property type="entry name" value="Autotransporter"/>
    <property type="match status" value="1"/>
</dbReference>
<dbReference type="SMART" id="SM00060">
    <property type="entry name" value="FN3"/>
    <property type="match status" value="1"/>
</dbReference>
<dbReference type="EMBL" id="LLXU01000069">
    <property type="protein sequence ID" value="KRG44209.1"/>
    <property type="molecule type" value="Genomic_DNA"/>
</dbReference>
<dbReference type="PROSITE" id="PS51208">
    <property type="entry name" value="AUTOTRANSPORTER"/>
    <property type="match status" value="1"/>
</dbReference>
<dbReference type="Pfam" id="PF17963">
    <property type="entry name" value="Big_9"/>
    <property type="match status" value="1"/>
</dbReference>
<dbReference type="PANTHER" id="PTHR37494">
    <property type="entry name" value="HEMAGGLUTININ"/>
    <property type="match status" value="1"/>
</dbReference>
<dbReference type="InterPro" id="IPR036116">
    <property type="entry name" value="FN3_sf"/>
</dbReference>
<evidence type="ECO:0000259" key="3">
    <source>
        <dbReference type="PROSITE" id="PS51208"/>
    </source>
</evidence>
<evidence type="ECO:0000259" key="2">
    <source>
        <dbReference type="PROSITE" id="PS50853"/>
    </source>
</evidence>
<dbReference type="InterPro" id="IPR003961">
    <property type="entry name" value="FN3_dom"/>
</dbReference>
<name>A0A0R0ASR6_9GAMM</name>
<evidence type="ECO:0000256" key="1">
    <source>
        <dbReference type="SAM" id="SignalP"/>
    </source>
</evidence>
<keyword evidence="1" id="KW-0732">Signal</keyword>
<dbReference type="SUPFAM" id="SSF81296">
    <property type="entry name" value="E set domains"/>
    <property type="match status" value="1"/>
</dbReference>
<feature type="domain" description="Autotransporter" evidence="3">
    <location>
        <begin position="742"/>
        <end position="1020"/>
    </location>
</feature>
<dbReference type="PROSITE" id="PS50853">
    <property type="entry name" value="FN3"/>
    <property type="match status" value="1"/>
</dbReference>
<accession>A0A0R0ASR6</accession>
<proteinExistence type="predicted"/>
<dbReference type="Pfam" id="PF03797">
    <property type="entry name" value="Autotransporter"/>
    <property type="match status" value="1"/>
</dbReference>
<dbReference type="NCBIfam" id="TIGR01414">
    <property type="entry name" value="autotrans_barl"/>
    <property type="match status" value="1"/>
</dbReference>